<reference evidence="1 2" key="1">
    <citation type="journal article" date="2012" name="Stand. Genomic Sci.">
        <title>Genome sequence of the ocean sediment bacterium Saccharomonospora marina type strain (XMU15(T)).</title>
        <authorList>
            <person name="Klenk H.P."/>
            <person name="Lu M."/>
            <person name="Lucas S."/>
            <person name="Lapidus A."/>
            <person name="Copeland A."/>
            <person name="Pitluck S."/>
            <person name="Goodwin L.A."/>
            <person name="Han C."/>
            <person name="Tapia R."/>
            <person name="Brambilla E.M."/>
            <person name="Potter G."/>
            <person name="Land M."/>
            <person name="Ivanova N."/>
            <person name="Rohde M."/>
            <person name="Goker M."/>
            <person name="Detter J.C."/>
            <person name="Li W.J."/>
            <person name="Kyrpides N.C."/>
            <person name="Woyke T."/>
        </authorList>
    </citation>
    <scope>NUCLEOTIDE SEQUENCE [LARGE SCALE GENOMIC DNA]</scope>
    <source>
        <strain evidence="1 2">XMU15</strain>
    </source>
</reference>
<organism evidence="1 2">
    <name type="scientific">Saccharomonospora marina XMU15</name>
    <dbReference type="NCBI Taxonomy" id="882083"/>
    <lineage>
        <taxon>Bacteria</taxon>
        <taxon>Bacillati</taxon>
        <taxon>Actinomycetota</taxon>
        <taxon>Actinomycetes</taxon>
        <taxon>Pseudonocardiales</taxon>
        <taxon>Pseudonocardiaceae</taxon>
        <taxon>Saccharomonospora</taxon>
    </lineage>
</organism>
<dbReference type="InterPro" id="IPR010310">
    <property type="entry name" value="T7SS_ESAT-6-like"/>
</dbReference>
<dbReference type="AlphaFoldDB" id="H5X098"/>
<evidence type="ECO:0000313" key="2">
    <source>
        <dbReference type="Proteomes" id="UP000004926"/>
    </source>
</evidence>
<accession>H5X098</accession>
<dbReference type="Proteomes" id="UP000004926">
    <property type="component" value="Chromosome"/>
</dbReference>
<dbReference type="STRING" id="882083.SacmaDRAFT_0248"/>
<dbReference type="InterPro" id="IPR036689">
    <property type="entry name" value="ESAT-6-like_sf"/>
</dbReference>
<name>H5X098_9PSEU</name>
<dbReference type="Gene3D" id="1.10.287.1060">
    <property type="entry name" value="ESAT-6-like"/>
    <property type="match status" value="1"/>
</dbReference>
<sequence length="124" mass="13058">MTALTGKINLDPDQVQDLENAIGDTGERAAEVINRIRESYLSVVGPGWQGGAANAAVRKQEEFYEIWTRLKGILVDLQSGVTGNKRLILETDADDELQLGAVDPGAAAAAEGYGGGMAAKSGRL</sequence>
<evidence type="ECO:0000313" key="1">
    <source>
        <dbReference type="EMBL" id="EHR48558.1"/>
    </source>
</evidence>
<keyword evidence="2" id="KW-1185">Reference proteome</keyword>
<dbReference type="Pfam" id="PF06013">
    <property type="entry name" value="WXG100"/>
    <property type="match status" value="1"/>
</dbReference>
<dbReference type="eggNOG" id="ENOG5030URC">
    <property type="taxonomic scope" value="Bacteria"/>
</dbReference>
<gene>
    <name evidence="1" type="ORF">SacmaDRAFT_0248</name>
</gene>
<proteinExistence type="predicted"/>
<dbReference type="HOGENOM" id="CLU_2002260_0_0_11"/>
<protein>
    <submittedName>
        <fullName evidence="1">WXG repeat protein</fullName>
    </submittedName>
</protein>
<dbReference type="SUPFAM" id="SSF140453">
    <property type="entry name" value="EsxAB dimer-like"/>
    <property type="match status" value="1"/>
</dbReference>
<dbReference type="EMBL" id="CM001439">
    <property type="protein sequence ID" value="EHR48558.1"/>
    <property type="molecule type" value="Genomic_DNA"/>
</dbReference>